<evidence type="ECO:0008006" key="5">
    <source>
        <dbReference type="Google" id="ProtNLM"/>
    </source>
</evidence>
<reference evidence="3" key="2">
    <citation type="journal article" date="2021" name="Genome Biol. Evol.">
        <title>Developing a high-quality reference genome for a parasitic bivalve with doubly uniparental inheritance (Bivalvia: Unionida).</title>
        <authorList>
            <person name="Smith C.H."/>
        </authorList>
    </citation>
    <scope>NUCLEOTIDE SEQUENCE</scope>
    <source>
        <strain evidence="3">CHS0354</strain>
        <tissue evidence="3">Mantle</tissue>
    </source>
</reference>
<protein>
    <recommendedName>
        <fullName evidence="5">Stabilizer of axonemal microtubules 2</fullName>
    </recommendedName>
</protein>
<evidence type="ECO:0000256" key="2">
    <source>
        <dbReference type="SAM" id="MobiDB-lite"/>
    </source>
</evidence>
<dbReference type="GO" id="GO:0008017">
    <property type="term" value="F:microtubule binding"/>
    <property type="evidence" value="ECO:0007669"/>
    <property type="project" value="InterPro"/>
</dbReference>
<reference evidence="3" key="3">
    <citation type="submission" date="2023-05" db="EMBL/GenBank/DDBJ databases">
        <authorList>
            <person name="Smith C.H."/>
        </authorList>
    </citation>
    <scope>NUCLEOTIDE SEQUENCE</scope>
    <source>
        <strain evidence="3">CHS0354</strain>
        <tissue evidence="3">Mantle</tissue>
    </source>
</reference>
<feature type="region of interest" description="Disordered" evidence="2">
    <location>
        <begin position="430"/>
        <end position="465"/>
    </location>
</feature>
<comment type="similarity">
    <text evidence="1">Belongs to the FAM154 family.</text>
</comment>
<name>A0AAE0T0C5_9BIVA</name>
<dbReference type="AlphaFoldDB" id="A0AAE0T0C5"/>
<dbReference type="Pfam" id="PF05217">
    <property type="entry name" value="SAXO1-2"/>
    <property type="match status" value="1"/>
</dbReference>
<dbReference type="GO" id="GO:0005879">
    <property type="term" value="C:axonemal microtubule"/>
    <property type="evidence" value="ECO:0007669"/>
    <property type="project" value="TreeGrafter"/>
</dbReference>
<sequence>MVKRCICEICTCGRHRCPHRPTNLIGRGDQPCTLSEYSNTYKQHPIPLRESFKPSQEPIKGGLFEDKTTQRSDYIRHPLERPFVHQGEAYKKPEGDMDTTTSYKKDYTEKHAERARAYKPVHQLNDGGKFEGEPTYKADYRKWDLGSRPGPYGEKAAWHPPEAPLESETTMKHDYTKHPAQERYSCKPVENAWQSDVPLDDKTRYREDYIKHPLQEKYYHEKEKFKPSTVPMESQTTFKNDYKGQQGDKTKSFKPDSQAFQSHEPFDDDTTHRIDYHKWPVEKPHVHAPEQYTKPLGEMEHVTSYKQEYTPKHTSPVRAIRHDGMPLAPGKFEGEPTYKADYRKWDLGSRPMPYGEKAAWHPPEAPFMDETTMKHDYTKHLMAARESFKPLENTLKSDVPFDDKTRYREDYIKHPLQEKYLHEKEQYKPSNAPMENETTFKRDYRGQQGDKTKSFKPDSQAFQSHEPFDDETTHRIDYRKWPVEKPYARALSQYVKPEGIMDTMTTHKSTYTEKPIERIIARRPGTSSMTKSAPFDGITSYLTDYRKWGLGDRNKPLIRAEYVPNMAPFEGLSSYRMHYVPHELSKSHSYRPDGTAFRSDAQFDDMTMYRTDYTPKHLEQCEAAFLDKTNSRYIFVENDSRGHRLYQPVMTTITPLAQSQIKQTGMVLPPLITVS</sequence>
<feature type="compositionally biased region" description="Basic and acidic residues" evidence="2">
    <location>
        <begin position="240"/>
        <end position="254"/>
    </location>
</feature>
<dbReference type="GO" id="GO:0036064">
    <property type="term" value="C:ciliary basal body"/>
    <property type="evidence" value="ECO:0007669"/>
    <property type="project" value="TreeGrafter"/>
</dbReference>
<evidence type="ECO:0000313" key="3">
    <source>
        <dbReference type="EMBL" id="KAK3601069.1"/>
    </source>
</evidence>
<feature type="compositionally biased region" description="Basic and acidic residues" evidence="2">
    <location>
        <begin position="438"/>
        <end position="456"/>
    </location>
</feature>
<reference evidence="3" key="1">
    <citation type="journal article" date="2021" name="Genome Biol. Evol.">
        <title>A High-Quality Reference Genome for a Parasitic Bivalve with Doubly Uniparental Inheritance (Bivalvia: Unionida).</title>
        <authorList>
            <person name="Smith C.H."/>
        </authorList>
    </citation>
    <scope>NUCLEOTIDE SEQUENCE</scope>
    <source>
        <strain evidence="3">CHS0354</strain>
    </source>
</reference>
<keyword evidence="4" id="KW-1185">Reference proteome</keyword>
<accession>A0AAE0T0C5</accession>
<gene>
    <name evidence="3" type="ORF">CHS0354_029296</name>
</gene>
<dbReference type="PANTHER" id="PTHR31516">
    <property type="entry name" value="STABILIZER OF AXONEMAL MICROTUBULES 2"/>
    <property type="match status" value="1"/>
</dbReference>
<comment type="caution">
    <text evidence="3">The sequence shown here is derived from an EMBL/GenBank/DDBJ whole genome shotgun (WGS) entry which is preliminary data.</text>
</comment>
<dbReference type="PANTHER" id="PTHR31516:SF17">
    <property type="entry name" value="STABILIZER OF AXONEMAL MICROTUBULES 2"/>
    <property type="match status" value="1"/>
</dbReference>
<proteinExistence type="inferred from homology"/>
<dbReference type="GO" id="GO:0005814">
    <property type="term" value="C:centriole"/>
    <property type="evidence" value="ECO:0007669"/>
    <property type="project" value="TreeGrafter"/>
</dbReference>
<evidence type="ECO:0000256" key="1">
    <source>
        <dbReference type="ARBA" id="ARBA00008738"/>
    </source>
</evidence>
<dbReference type="InterPro" id="IPR033336">
    <property type="entry name" value="SAXO1/2"/>
</dbReference>
<dbReference type="Proteomes" id="UP001195483">
    <property type="component" value="Unassembled WGS sequence"/>
</dbReference>
<feature type="region of interest" description="Disordered" evidence="2">
    <location>
        <begin position="240"/>
        <end position="269"/>
    </location>
</feature>
<organism evidence="3 4">
    <name type="scientific">Potamilus streckersoni</name>
    <dbReference type="NCBI Taxonomy" id="2493646"/>
    <lineage>
        <taxon>Eukaryota</taxon>
        <taxon>Metazoa</taxon>
        <taxon>Spiralia</taxon>
        <taxon>Lophotrochozoa</taxon>
        <taxon>Mollusca</taxon>
        <taxon>Bivalvia</taxon>
        <taxon>Autobranchia</taxon>
        <taxon>Heteroconchia</taxon>
        <taxon>Palaeoheterodonta</taxon>
        <taxon>Unionida</taxon>
        <taxon>Unionoidea</taxon>
        <taxon>Unionidae</taxon>
        <taxon>Ambleminae</taxon>
        <taxon>Lampsilini</taxon>
        <taxon>Potamilus</taxon>
    </lineage>
</organism>
<evidence type="ECO:0000313" key="4">
    <source>
        <dbReference type="Proteomes" id="UP001195483"/>
    </source>
</evidence>
<dbReference type="GO" id="GO:0036126">
    <property type="term" value="C:sperm flagellum"/>
    <property type="evidence" value="ECO:0007669"/>
    <property type="project" value="TreeGrafter"/>
</dbReference>
<dbReference type="EMBL" id="JAEAOA010001756">
    <property type="protein sequence ID" value="KAK3601069.1"/>
    <property type="molecule type" value="Genomic_DNA"/>
</dbReference>